<evidence type="ECO:0000256" key="8">
    <source>
        <dbReference type="SAM" id="Phobius"/>
    </source>
</evidence>
<dbReference type="AlphaFoldDB" id="A0A937K5X0"/>
<dbReference type="GO" id="GO:0005886">
    <property type="term" value="C:plasma membrane"/>
    <property type="evidence" value="ECO:0007669"/>
    <property type="project" value="UniProtKB-SubCell"/>
</dbReference>
<dbReference type="PIRSF" id="PIRSF500217">
    <property type="entry name" value="AlgI"/>
    <property type="match status" value="1"/>
</dbReference>
<dbReference type="RefSeq" id="WP_202768980.1">
    <property type="nucleotide sequence ID" value="NZ_JAESWA010000025.1"/>
</dbReference>
<protein>
    <submittedName>
        <fullName evidence="9">MBOAT family protein</fullName>
    </submittedName>
</protein>
<evidence type="ECO:0000256" key="6">
    <source>
        <dbReference type="ARBA" id="ARBA00023136"/>
    </source>
</evidence>
<feature type="transmembrane region" description="Helical" evidence="8">
    <location>
        <begin position="328"/>
        <end position="349"/>
    </location>
</feature>
<dbReference type="InterPro" id="IPR024194">
    <property type="entry name" value="Ac/AlaTfrase_AlgI/DltB"/>
</dbReference>
<dbReference type="Proteomes" id="UP000623681">
    <property type="component" value="Unassembled WGS sequence"/>
</dbReference>
<dbReference type="GO" id="GO:0016746">
    <property type="term" value="F:acyltransferase activity"/>
    <property type="evidence" value="ECO:0007669"/>
    <property type="project" value="UniProtKB-KW"/>
</dbReference>
<comment type="subcellular location">
    <subcellularLocation>
        <location evidence="1">Cell membrane</location>
        <topology evidence="1">Multi-pass membrane protein</topology>
    </subcellularLocation>
</comment>
<evidence type="ECO:0000256" key="2">
    <source>
        <dbReference type="ARBA" id="ARBA00010323"/>
    </source>
</evidence>
<comment type="similarity">
    <text evidence="2 7">Belongs to the membrane-bound acyltransferase family.</text>
</comment>
<keyword evidence="10" id="KW-1185">Reference proteome</keyword>
<name>A0A937K5X0_9CLOT</name>
<evidence type="ECO:0000313" key="9">
    <source>
        <dbReference type="EMBL" id="MBL4933539.1"/>
    </source>
</evidence>
<organism evidence="9 10">
    <name type="scientific">Clostridium paridis</name>
    <dbReference type="NCBI Taxonomy" id="2803863"/>
    <lineage>
        <taxon>Bacteria</taxon>
        <taxon>Bacillati</taxon>
        <taxon>Bacillota</taxon>
        <taxon>Clostridia</taxon>
        <taxon>Eubacteriales</taxon>
        <taxon>Clostridiaceae</taxon>
        <taxon>Clostridium</taxon>
    </lineage>
</organism>
<feature type="transmembrane region" description="Helical" evidence="8">
    <location>
        <begin position="113"/>
        <end position="137"/>
    </location>
</feature>
<proteinExistence type="inferred from homology"/>
<feature type="transmembrane region" description="Helical" evidence="8">
    <location>
        <begin position="36"/>
        <end position="62"/>
    </location>
</feature>
<comment type="caution">
    <text evidence="9">The sequence shown here is derived from an EMBL/GenBank/DDBJ whole genome shotgun (WGS) entry which is preliminary data.</text>
</comment>
<gene>
    <name evidence="9" type="ORF">JK634_17235</name>
</gene>
<dbReference type="PANTHER" id="PTHR13285">
    <property type="entry name" value="ACYLTRANSFERASE"/>
    <property type="match status" value="1"/>
</dbReference>
<dbReference type="Pfam" id="PF03062">
    <property type="entry name" value="MBOAT"/>
    <property type="match status" value="1"/>
</dbReference>
<feature type="transmembrane region" description="Helical" evidence="8">
    <location>
        <begin position="370"/>
        <end position="392"/>
    </location>
</feature>
<evidence type="ECO:0000256" key="7">
    <source>
        <dbReference type="PIRNR" id="PIRNR016636"/>
    </source>
</evidence>
<keyword evidence="4 8" id="KW-0812">Transmembrane</keyword>
<dbReference type="EMBL" id="JAESWA010000025">
    <property type="protein sequence ID" value="MBL4933539.1"/>
    <property type="molecule type" value="Genomic_DNA"/>
</dbReference>
<dbReference type="PANTHER" id="PTHR13285:SF18">
    <property type="entry name" value="PROTEIN-CYSTEINE N-PALMITOYLTRANSFERASE RASP"/>
    <property type="match status" value="1"/>
</dbReference>
<evidence type="ECO:0000256" key="5">
    <source>
        <dbReference type="ARBA" id="ARBA00022989"/>
    </source>
</evidence>
<reference evidence="9" key="1">
    <citation type="submission" date="2021-01" db="EMBL/GenBank/DDBJ databases">
        <title>Genome public.</title>
        <authorList>
            <person name="Liu C."/>
            <person name="Sun Q."/>
        </authorList>
    </citation>
    <scope>NUCLEOTIDE SEQUENCE</scope>
    <source>
        <strain evidence="9">YIM B02565</strain>
    </source>
</reference>
<evidence type="ECO:0000256" key="3">
    <source>
        <dbReference type="ARBA" id="ARBA00022475"/>
    </source>
</evidence>
<keyword evidence="3 7" id="KW-1003">Cell membrane</keyword>
<feature type="transmembrane region" description="Helical" evidence="8">
    <location>
        <begin position="82"/>
        <end position="101"/>
    </location>
</feature>
<evidence type="ECO:0000256" key="4">
    <source>
        <dbReference type="ARBA" id="ARBA00022692"/>
    </source>
</evidence>
<feature type="transmembrane region" description="Helical" evidence="8">
    <location>
        <begin position="6"/>
        <end position="24"/>
    </location>
</feature>
<evidence type="ECO:0000313" key="10">
    <source>
        <dbReference type="Proteomes" id="UP000623681"/>
    </source>
</evidence>
<feature type="transmembrane region" description="Helical" evidence="8">
    <location>
        <begin position="430"/>
        <end position="450"/>
    </location>
</feature>
<dbReference type="InterPro" id="IPR004299">
    <property type="entry name" value="MBOAT_fam"/>
</dbReference>
<dbReference type="PIRSF" id="PIRSF016636">
    <property type="entry name" value="AlgI_DltB"/>
    <property type="match status" value="1"/>
</dbReference>
<keyword evidence="5 8" id="KW-1133">Transmembrane helix</keyword>
<keyword evidence="7" id="KW-0808">Transferase</keyword>
<feature type="transmembrane region" description="Helical" evidence="8">
    <location>
        <begin position="462"/>
        <end position="481"/>
    </location>
</feature>
<dbReference type="GO" id="GO:0042121">
    <property type="term" value="P:alginic acid biosynthetic process"/>
    <property type="evidence" value="ECO:0007669"/>
    <property type="project" value="InterPro"/>
</dbReference>
<accession>A0A937K5X0</accession>
<evidence type="ECO:0000256" key="1">
    <source>
        <dbReference type="ARBA" id="ARBA00004651"/>
    </source>
</evidence>
<dbReference type="InterPro" id="IPR051085">
    <property type="entry name" value="MB_O-acyltransferase"/>
</dbReference>
<keyword evidence="6 7" id="KW-0472">Membrane</keyword>
<sequence length="495" mass="57861">MIFNSISFLIFFPVVTIIYFLIPFKIRWVWLLGTSYYFYMCWSPKYALVLGFSTIVTYLSGVLIENADKISDEKKSIMIKKIWVFMSFMINLGVLFLFKYYNFFNFNIKRVFSLFNITIATPTFDFLLPVGISFYTFKALSYTMDVYRGDVKVEKNLGKYALFVSFFPQLVAGPIEKSKNLLHQFNEKHYFDYDRVKNGLLLMLWGFFQKLFVADRLAVLVNTVYNDPGNYKGFQTIIATVFFTFQIYCDFSSYSDIAIGAAEVMGFRLKYNFKQPYFSRSIKDFWRRWHISLSAWFKDYLYIPLGGNRCGKLRTYTNVMIVFLLSGLWHGAAINFIIWGILHGTYQVLGDIFKPMKMKLTSIFKVRTEVFSYKLLQVLVTFVLVNFAWIFFRADSFNTAKIMIRNMTFFNPLPLSVDSVSKLGMDSKDFLISILGIAIVLTINVMQAKGSLRSKLAEQNTVFRWSVYFSCIIFILVFGVYGEGYNPQQFIYSQF</sequence>
<dbReference type="InterPro" id="IPR028362">
    <property type="entry name" value="AlgI"/>
</dbReference>
<keyword evidence="7" id="KW-0012">Acyltransferase</keyword>